<feature type="non-terminal residue" evidence="11">
    <location>
        <position position="473"/>
    </location>
</feature>
<keyword evidence="7 11" id="KW-0067">ATP-binding</keyword>
<dbReference type="Proteomes" id="UP000198607">
    <property type="component" value="Unassembled WGS sequence"/>
</dbReference>
<keyword evidence="4" id="KW-0762">Sugar transport</keyword>
<name>A0A1G8NZH0_9RHOO</name>
<keyword evidence="8" id="KW-1278">Translocase</keyword>
<keyword evidence="9" id="KW-0472">Membrane</keyword>
<evidence type="ECO:0000256" key="9">
    <source>
        <dbReference type="ARBA" id="ARBA00023136"/>
    </source>
</evidence>
<evidence type="ECO:0000256" key="5">
    <source>
        <dbReference type="ARBA" id="ARBA00022737"/>
    </source>
</evidence>
<keyword evidence="2" id="KW-0813">Transport</keyword>
<dbReference type="PANTHER" id="PTHR43790">
    <property type="entry name" value="CARBOHYDRATE TRANSPORT ATP-BINDING PROTEIN MG119-RELATED"/>
    <property type="match status" value="1"/>
</dbReference>
<dbReference type="OrthoDB" id="8573945at2"/>
<dbReference type="AlphaFoldDB" id="A0A1G8NZH0"/>
<evidence type="ECO:0000313" key="12">
    <source>
        <dbReference type="Proteomes" id="UP000198607"/>
    </source>
</evidence>
<proteinExistence type="predicted"/>
<feature type="domain" description="ABC transporter" evidence="10">
    <location>
        <begin position="12"/>
        <end position="250"/>
    </location>
</feature>
<keyword evidence="12" id="KW-1185">Reference proteome</keyword>
<dbReference type="PROSITE" id="PS50893">
    <property type="entry name" value="ABC_TRANSPORTER_2"/>
    <property type="match status" value="2"/>
</dbReference>
<sequence length="473" mass="51304">MSATAATNTLLLECRGIDKNYNGPQVLSGVDFSLRRGEIHSLVGENGAGKSTLIKIITGITNRNAGTIVFEGHDVPIEHSKNASEKLGIAVIYQELSLIHGMTVAQNIFLTKEPLLAGLPIIDVRKMNAMAQAMIDKYGFELKATDIIDGLPIAQRQTVEILKALSNKASLMIMDEPTSSLTATESERLFDIIRLLKSEGITVVYISHRMEEVYNLSDRVTVLRDGKLVSVLEGEAITPAEIIRLMIGRELTDDESQHRMVKKDGEIVLEVKKLCAEGKLQDVSFAVRKGEVLGFGGLVGSGRTELMRAIYGIDRYDSGEIAYLGQPYKPTVEKSIAGGYGFVPEERRLQGIMGAISITGNIGIANLDSISNGAGMVSDAKELERAQAAITTLNIKPANPDHLVGNLSGGNQQKVVVGKWLIRDLKLLIVDEPTVGVDIGAKEEMYQTIERLAQQGVAILLVSSDLPELTRLS</sequence>
<keyword evidence="3" id="KW-1003">Cell membrane</keyword>
<dbReference type="GO" id="GO:0005524">
    <property type="term" value="F:ATP binding"/>
    <property type="evidence" value="ECO:0007669"/>
    <property type="project" value="UniProtKB-KW"/>
</dbReference>
<dbReference type="GO" id="GO:0016887">
    <property type="term" value="F:ATP hydrolysis activity"/>
    <property type="evidence" value="ECO:0007669"/>
    <property type="project" value="InterPro"/>
</dbReference>
<evidence type="ECO:0000256" key="3">
    <source>
        <dbReference type="ARBA" id="ARBA00022475"/>
    </source>
</evidence>
<dbReference type="InterPro" id="IPR003593">
    <property type="entry name" value="AAA+_ATPase"/>
</dbReference>
<keyword evidence="6" id="KW-0547">Nucleotide-binding</keyword>
<dbReference type="SMART" id="SM00382">
    <property type="entry name" value="AAA"/>
    <property type="match status" value="2"/>
</dbReference>
<comment type="subcellular location">
    <subcellularLocation>
        <location evidence="1">Cell membrane</location>
        <topology evidence="1">Peripheral membrane protein</topology>
    </subcellularLocation>
</comment>
<dbReference type="InterPro" id="IPR050107">
    <property type="entry name" value="ABC_carbohydrate_import_ATPase"/>
</dbReference>
<dbReference type="CDD" id="cd03215">
    <property type="entry name" value="ABC_Carb_Monos_II"/>
    <property type="match status" value="1"/>
</dbReference>
<gene>
    <name evidence="11" type="ORF">SAMN05660652_04140</name>
</gene>
<evidence type="ECO:0000256" key="1">
    <source>
        <dbReference type="ARBA" id="ARBA00004202"/>
    </source>
</evidence>
<accession>A0A1G8NZH0</accession>
<keyword evidence="5" id="KW-0677">Repeat</keyword>
<organism evidence="11 12">
    <name type="scientific">Propionivibrio dicarboxylicus</name>
    <dbReference type="NCBI Taxonomy" id="83767"/>
    <lineage>
        <taxon>Bacteria</taxon>
        <taxon>Pseudomonadati</taxon>
        <taxon>Pseudomonadota</taxon>
        <taxon>Betaproteobacteria</taxon>
        <taxon>Rhodocyclales</taxon>
        <taxon>Rhodocyclaceae</taxon>
        <taxon>Propionivibrio</taxon>
    </lineage>
</organism>
<evidence type="ECO:0000256" key="2">
    <source>
        <dbReference type="ARBA" id="ARBA00022448"/>
    </source>
</evidence>
<dbReference type="GO" id="GO:0005886">
    <property type="term" value="C:plasma membrane"/>
    <property type="evidence" value="ECO:0007669"/>
    <property type="project" value="UniProtKB-SubCell"/>
</dbReference>
<dbReference type="PANTHER" id="PTHR43790:SF9">
    <property type="entry name" value="GALACTOFURANOSE TRANSPORTER ATP-BINDING PROTEIN YTFR"/>
    <property type="match status" value="1"/>
</dbReference>
<protein>
    <submittedName>
        <fullName evidence="11">Monosaccharide ABC transporter ATP-binding protein, CUT2 family (TC 3.A.1.2.-)</fullName>
    </submittedName>
</protein>
<dbReference type="Gene3D" id="3.40.50.300">
    <property type="entry name" value="P-loop containing nucleotide triphosphate hydrolases"/>
    <property type="match status" value="2"/>
</dbReference>
<dbReference type="RefSeq" id="WP_091940754.1">
    <property type="nucleotide sequence ID" value="NZ_FNCY01000041.1"/>
</dbReference>
<evidence type="ECO:0000256" key="4">
    <source>
        <dbReference type="ARBA" id="ARBA00022597"/>
    </source>
</evidence>
<dbReference type="PROSITE" id="PS00211">
    <property type="entry name" value="ABC_TRANSPORTER_1"/>
    <property type="match status" value="1"/>
</dbReference>
<dbReference type="FunFam" id="3.40.50.300:FF:000127">
    <property type="entry name" value="Ribose import ATP-binding protein RbsA"/>
    <property type="match status" value="1"/>
</dbReference>
<evidence type="ECO:0000256" key="6">
    <source>
        <dbReference type="ARBA" id="ARBA00022741"/>
    </source>
</evidence>
<dbReference type="EMBL" id="FNCY01000041">
    <property type="protein sequence ID" value="SDI85701.1"/>
    <property type="molecule type" value="Genomic_DNA"/>
</dbReference>
<dbReference type="STRING" id="83767.SAMN05660652_04140"/>
<feature type="domain" description="ABC transporter" evidence="10">
    <location>
        <begin position="262"/>
        <end position="472"/>
    </location>
</feature>
<dbReference type="InterPro" id="IPR017871">
    <property type="entry name" value="ABC_transporter-like_CS"/>
</dbReference>
<dbReference type="Pfam" id="PF00005">
    <property type="entry name" value="ABC_tran"/>
    <property type="match status" value="2"/>
</dbReference>
<reference evidence="11 12" key="1">
    <citation type="submission" date="2016-10" db="EMBL/GenBank/DDBJ databases">
        <authorList>
            <person name="de Groot N.N."/>
        </authorList>
    </citation>
    <scope>NUCLEOTIDE SEQUENCE [LARGE SCALE GENOMIC DNA]</scope>
    <source>
        <strain evidence="11 12">DSM 5885</strain>
    </source>
</reference>
<dbReference type="InterPro" id="IPR003439">
    <property type="entry name" value="ABC_transporter-like_ATP-bd"/>
</dbReference>
<evidence type="ECO:0000313" key="11">
    <source>
        <dbReference type="EMBL" id="SDI85701.1"/>
    </source>
</evidence>
<dbReference type="InterPro" id="IPR027417">
    <property type="entry name" value="P-loop_NTPase"/>
</dbReference>
<evidence type="ECO:0000256" key="8">
    <source>
        <dbReference type="ARBA" id="ARBA00022967"/>
    </source>
</evidence>
<dbReference type="CDD" id="cd03216">
    <property type="entry name" value="ABC_Carb_Monos_I"/>
    <property type="match status" value="1"/>
</dbReference>
<dbReference type="SUPFAM" id="SSF52540">
    <property type="entry name" value="P-loop containing nucleoside triphosphate hydrolases"/>
    <property type="match status" value="2"/>
</dbReference>
<evidence type="ECO:0000259" key="10">
    <source>
        <dbReference type="PROSITE" id="PS50893"/>
    </source>
</evidence>
<evidence type="ECO:0000256" key="7">
    <source>
        <dbReference type="ARBA" id="ARBA00022840"/>
    </source>
</evidence>